<evidence type="ECO:0000313" key="13">
    <source>
        <dbReference type="Proteomes" id="UP000249720"/>
    </source>
</evidence>
<dbReference type="InterPro" id="IPR028204">
    <property type="entry name" value="Tricorn_C1"/>
</dbReference>
<comment type="caution">
    <text evidence="12">The sequence shown here is derived from an EMBL/GenBank/DDBJ whole genome shotgun (WGS) entry which is preliminary data.</text>
</comment>
<dbReference type="Gene3D" id="3.30.750.44">
    <property type="match status" value="1"/>
</dbReference>
<protein>
    <recommendedName>
        <fullName evidence="7">Tricorn protease homolog</fullName>
        <ecNumber evidence="7">3.4.21.-</ecNumber>
    </recommendedName>
</protein>
<dbReference type="SMART" id="SM00228">
    <property type="entry name" value="PDZ"/>
    <property type="match status" value="1"/>
</dbReference>
<dbReference type="EMBL" id="QKZV01000001">
    <property type="protein sequence ID" value="PZX65719.1"/>
    <property type="molecule type" value="Genomic_DNA"/>
</dbReference>
<dbReference type="SUPFAM" id="SSF52096">
    <property type="entry name" value="ClpP/crotonase"/>
    <property type="match status" value="1"/>
</dbReference>
<accession>A0A2W7SEZ6</accession>
<dbReference type="CDD" id="cd07562">
    <property type="entry name" value="Peptidase_S41_TRI"/>
    <property type="match status" value="1"/>
</dbReference>
<evidence type="ECO:0000256" key="6">
    <source>
        <dbReference type="ARBA" id="ARBA00022825"/>
    </source>
</evidence>
<dbReference type="PIRSF" id="PIRSF036421">
    <property type="entry name" value="Tricorn_protease"/>
    <property type="match status" value="1"/>
</dbReference>
<evidence type="ECO:0000256" key="5">
    <source>
        <dbReference type="ARBA" id="ARBA00022801"/>
    </source>
</evidence>
<dbReference type="GO" id="GO:0008236">
    <property type="term" value="F:serine-type peptidase activity"/>
    <property type="evidence" value="ECO:0007669"/>
    <property type="project" value="UniProtKB-UniRule"/>
</dbReference>
<dbReference type="InterPro" id="IPR011659">
    <property type="entry name" value="WD40"/>
</dbReference>
<feature type="signal peptide" evidence="10">
    <location>
        <begin position="1"/>
        <end position="19"/>
    </location>
</feature>
<evidence type="ECO:0000256" key="10">
    <source>
        <dbReference type="SAM" id="SignalP"/>
    </source>
</evidence>
<dbReference type="SUPFAM" id="SSF50156">
    <property type="entry name" value="PDZ domain-like"/>
    <property type="match status" value="1"/>
</dbReference>
<keyword evidence="4 7" id="KW-0645">Protease</keyword>
<dbReference type="InterPro" id="IPR001478">
    <property type="entry name" value="PDZ"/>
</dbReference>
<feature type="active site" description="Nucleophile" evidence="8">
    <location>
        <position position="975"/>
    </location>
</feature>
<dbReference type="EC" id="3.4.21.-" evidence="7"/>
<dbReference type="Pfam" id="PF07676">
    <property type="entry name" value="PD40"/>
    <property type="match status" value="2"/>
</dbReference>
<organism evidence="12 13">
    <name type="scientific">Hydrotalea sandarakina</name>
    <dbReference type="NCBI Taxonomy" id="1004304"/>
    <lineage>
        <taxon>Bacteria</taxon>
        <taxon>Pseudomonadati</taxon>
        <taxon>Bacteroidota</taxon>
        <taxon>Chitinophagia</taxon>
        <taxon>Chitinophagales</taxon>
        <taxon>Chitinophagaceae</taxon>
        <taxon>Hydrotalea</taxon>
    </lineage>
</organism>
<keyword evidence="5 7" id="KW-0378">Hydrolase</keyword>
<dbReference type="Proteomes" id="UP000249720">
    <property type="component" value="Unassembled WGS sequence"/>
</dbReference>
<feature type="chain" id="PRO_5015861349" description="Tricorn protease homolog" evidence="10">
    <location>
        <begin position="20"/>
        <end position="1072"/>
    </location>
</feature>
<keyword evidence="10" id="KW-0732">Signal</keyword>
<feature type="site" description="Transition state stabilizer; via amide nitrogen" evidence="9">
    <location>
        <position position="976"/>
    </location>
</feature>
<feature type="active site" description="Charge relay system" evidence="8">
    <location>
        <position position="757"/>
    </location>
</feature>
<dbReference type="Gene3D" id="3.90.226.10">
    <property type="entry name" value="2-enoyl-CoA Hydratase, Chain A, domain 1"/>
    <property type="match status" value="1"/>
</dbReference>
<dbReference type="InterPro" id="IPR012393">
    <property type="entry name" value="Tricorn_protease"/>
</dbReference>
<sequence>MQKLFYLLMLLSCSFVVNAQNNPPLWLRYPAISPDGNTIVFGYKGDLYSVPATGGTAIPLTLNESQEQMPVWSHDGKYIAFASDRYGNFDVFVMPANGGEAKRLTYNSANDFPWDFSPDNSKVIFGSGRNDLNTSVRFPQKAIFLKLYEVPVTGGRNILLNTAGTENVHYSNDGKEIVFQDRKGYEDPWRKHHTSSVTRDIWLYNFQTKNYRKLTTFNGEDREPVFSADNQYVYYLSEKNGTQNIYKMPLQLKIAEQQLTDLKDYPVRHLSRSNNNTLCFSWNGEIYTLKQGGKPEKVNIIINADTRGNVEKNVTINGGATEMSVSPNGKEIAFVFRGEVFVTSTDGSYTKRITNTPQQERMVAFAPDGRSLYYAAERGNSWDIYKATIARKEEPYFYASTLIKEEPVIATEKEEFQPMPSPDGKKIAYLEERNILKVYDLASKTSTTILPAGQNFSYSDGDQRFEWSPDSKWIAVRSSKGVFGLSGGAIMVFKADGSDANGTDVTQSGFSNNRQQWALGGKALLFTSDKEGKRSLAIQGPKEADVYALFFDKNAYDQFNLNKEDAALLKEKEKENKDTTKKKENVVLDFSNLDHQKVRLTNASMNLDDYKLSADGSKLFLLSRFEQGADLWQMDTRTKEMKLLTKLSSGGNMELSKDGKQLFVLGGGKLMKVDVDNGKVTPVTINGEMVLNTAGERAYIFEHAWRQVQKKFYDPNLHGVNWAMYKADYARFLPHINNNYDFQELLSELLGELNASHTGGRYSPRNPDGDNTASLGLFYNEMKGGNGLEITEVMKGGPVDKATSKIKAGDIIMAIDGDNITDAVDWNSFLNRKAGKNVLLQVYNPTTKTTWEETVKPITVMEENALLYKRWTNTMAEMVDKLSNGQIGYVHIQGMNDASYREFFDKVMGKNYNKKALIVDTRFNGGGWLHDDLVTFLKGKQYLSFAPYGFKAAGGEPAGKWTKPSCVLMSESNYSDAFLFPYAYRANNIGKLIGKPVPGTGTAVWWETQIDPTLVFGIPMIATIGKEGRPTENLQINPDIDVDNPYNDVLFGKDDQLEAAVKEMLKETADNK</sequence>
<dbReference type="AlphaFoldDB" id="A0A2W7SEZ6"/>
<dbReference type="RefSeq" id="WP_111293181.1">
    <property type="nucleotide sequence ID" value="NZ_QKZV01000001.1"/>
</dbReference>
<dbReference type="Pfam" id="PF00595">
    <property type="entry name" value="PDZ"/>
    <property type="match status" value="1"/>
</dbReference>
<dbReference type="Pfam" id="PF14684">
    <property type="entry name" value="Tricorn_C1"/>
    <property type="match status" value="1"/>
</dbReference>
<dbReference type="GO" id="GO:0005737">
    <property type="term" value="C:cytoplasm"/>
    <property type="evidence" value="ECO:0007669"/>
    <property type="project" value="UniProtKB-SubCell"/>
</dbReference>
<keyword evidence="6 7" id="KW-0720">Serine protease</keyword>
<dbReference type="Gene3D" id="2.120.10.60">
    <property type="entry name" value="Tricorn protease N-terminal domain"/>
    <property type="match status" value="2"/>
</dbReference>
<dbReference type="InterPro" id="IPR029045">
    <property type="entry name" value="ClpP/crotonase-like_dom_sf"/>
</dbReference>
<evidence type="ECO:0000256" key="8">
    <source>
        <dbReference type="PIRSR" id="PIRSR036421-1"/>
    </source>
</evidence>
<comment type="subcellular location">
    <subcellularLocation>
        <location evidence="1 7">Cytoplasm</location>
    </subcellularLocation>
</comment>
<evidence type="ECO:0000256" key="7">
    <source>
        <dbReference type="PIRNR" id="PIRNR036421"/>
    </source>
</evidence>
<dbReference type="PANTHER" id="PTHR43253:SF1">
    <property type="entry name" value="TRICORN PROTEASE HOMOLOG 2-RELATED"/>
    <property type="match status" value="1"/>
</dbReference>
<dbReference type="GO" id="GO:0006508">
    <property type="term" value="P:proteolysis"/>
    <property type="evidence" value="ECO:0007669"/>
    <property type="project" value="UniProtKB-UniRule"/>
</dbReference>
<dbReference type="SMART" id="SM00245">
    <property type="entry name" value="TSPc"/>
    <property type="match status" value="1"/>
</dbReference>
<name>A0A2W7SEZ6_9BACT</name>
<dbReference type="OrthoDB" id="9815657at2"/>
<feature type="domain" description="PDZ" evidence="11">
    <location>
        <begin position="765"/>
        <end position="822"/>
    </location>
</feature>
<comment type="function">
    <text evidence="7">Degrades oligopeptides.</text>
</comment>
<dbReference type="InterPro" id="IPR005151">
    <property type="entry name" value="Tail-specific_protease"/>
</dbReference>
<keyword evidence="13" id="KW-1185">Reference proteome</keyword>
<evidence type="ECO:0000313" key="12">
    <source>
        <dbReference type="EMBL" id="PZX65719.1"/>
    </source>
</evidence>
<dbReference type="Gene3D" id="2.120.10.30">
    <property type="entry name" value="TolB, C-terminal domain"/>
    <property type="match status" value="2"/>
</dbReference>
<dbReference type="PANTHER" id="PTHR43253">
    <property type="entry name" value="TRICORN PROTEASE HOMOLOG 2-RELATED"/>
    <property type="match status" value="1"/>
</dbReference>
<dbReference type="InterPro" id="IPR011042">
    <property type="entry name" value="6-blade_b-propeller_TolB-like"/>
</dbReference>
<dbReference type="Pfam" id="PF26549">
    <property type="entry name" value="Tricorn_N"/>
    <property type="match status" value="1"/>
</dbReference>
<gene>
    <name evidence="12" type="ORF">LX80_00211</name>
</gene>
<evidence type="ECO:0000259" key="11">
    <source>
        <dbReference type="PROSITE" id="PS50106"/>
    </source>
</evidence>
<evidence type="ECO:0000256" key="3">
    <source>
        <dbReference type="ARBA" id="ARBA00022490"/>
    </source>
</evidence>
<dbReference type="SUPFAM" id="SSF69304">
    <property type="entry name" value="Tricorn protease N-terminal domain"/>
    <property type="match status" value="3"/>
</dbReference>
<reference evidence="12 13" key="1">
    <citation type="submission" date="2018-06" db="EMBL/GenBank/DDBJ databases">
        <title>Genomic Encyclopedia of Archaeal and Bacterial Type Strains, Phase II (KMG-II): from individual species to whole genera.</title>
        <authorList>
            <person name="Goeker M."/>
        </authorList>
    </citation>
    <scope>NUCLEOTIDE SEQUENCE [LARGE SCALE GENOMIC DNA]</scope>
    <source>
        <strain evidence="12 13">DSM 23241</strain>
    </source>
</reference>
<comment type="similarity">
    <text evidence="2 7">Belongs to the peptidase S41B family.</text>
</comment>
<evidence type="ECO:0000256" key="4">
    <source>
        <dbReference type="ARBA" id="ARBA00022670"/>
    </source>
</evidence>
<dbReference type="InterPro" id="IPR036034">
    <property type="entry name" value="PDZ_sf"/>
</dbReference>
<evidence type="ECO:0000256" key="9">
    <source>
        <dbReference type="PIRSR" id="PIRSR036421-3"/>
    </source>
</evidence>
<evidence type="ECO:0000256" key="1">
    <source>
        <dbReference type="ARBA" id="ARBA00004496"/>
    </source>
</evidence>
<evidence type="ECO:0000256" key="2">
    <source>
        <dbReference type="ARBA" id="ARBA00008524"/>
    </source>
</evidence>
<feature type="active site" description="Charge relay system" evidence="8">
    <location>
        <position position="1032"/>
    </location>
</feature>
<keyword evidence="3 7" id="KW-0963">Cytoplasm</keyword>
<dbReference type="Pfam" id="PF03572">
    <property type="entry name" value="Peptidase_S41"/>
    <property type="match status" value="1"/>
</dbReference>
<dbReference type="Gene3D" id="2.30.42.10">
    <property type="match status" value="1"/>
</dbReference>
<proteinExistence type="inferred from homology"/>
<dbReference type="PROSITE" id="PS50106">
    <property type="entry name" value="PDZ"/>
    <property type="match status" value="1"/>
</dbReference>